<evidence type="ECO:0000256" key="8">
    <source>
        <dbReference type="ARBA" id="ARBA00022837"/>
    </source>
</evidence>
<dbReference type="PROSITE" id="PS00018">
    <property type="entry name" value="EF_HAND_1"/>
    <property type="match status" value="1"/>
</dbReference>
<evidence type="ECO:0000256" key="6">
    <source>
        <dbReference type="ARBA" id="ARBA00022723"/>
    </source>
</evidence>
<dbReference type="EMBL" id="CM000149">
    <property type="protein sequence ID" value="EAZ20766.1"/>
    <property type="molecule type" value="Genomic_DNA"/>
</dbReference>
<feature type="region of interest" description="Disordered" evidence="13">
    <location>
        <begin position="816"/>
        <end position="837"/>
    </location>
</feature>
<dbReference type="InterPro" id="IPR017938">
    <property type="entry name" value="Riboflavin_synthase-like_b-brl"/>
</dbReference>
<dbReference type="InterPro" id="IPR013623">
    <property type="entry name" value="NADPH_Ox"/>
</dbReference>
<keyword evidence="4" id="KW-0285">Flavoprotein</keyword>
<dbReference type="Gene3D" id="3.40.50.80">
    <property type="entry name" value="Nucleotide-binding domain of ferredoxin-NADP reductase (FNR) module"/>
    <property type="match status" value="1"/>
</dbReference>
<dbReference type="InterPro" id="IPR000778">
    <property type="entry name" value="Cyt_b245_heavy_chain"/>
</dbReference>
<dbReference type="GO" id="GO:0004601">
    <property type="term" value="F:peroxidase activity"/>
    <property type="evidence" value="ECO:0007669"/>
    <property type="project" value="UniProtKB-KW"/>
</dbReference>
<dbReference type="SUPFAM" id="SSF63380">
    <property type="entry name" value="Riboflavin synthase domain-like"/>
    <property type="match status" value="1"/>
</dbReference>
<dbReference type="CDD" id="cd00051">
    <property type="entry name" value="EFh"/>
    <property type="match status" value="1"/>
</dbReference>
<keyword evidence="9" id="KW-0521">NADP</keyword>
<comment type="similarity">
    <text evidence="2">Belongs to the RBOH (TC 5.B.1.3) family.</text>
</comment>
<dbReference type="InterPro" id="IPR013121">
    <property type="entry name" value="Fe_red_NAD-bd_6"/>
</dbReference>
<proteinExistence type="inferred from homology"/>
<evidence type="ECO:0000256" key="9">
    <source>
        <dbReference type="ARBA" id="ARBA00022857"/>
    </source>
</evidence>
<reference evidence="16" key="1">
    <citation type="journal article" date="2005" name="PLoS Biol.">
        <title>The genomes of Oryza sativa: a history of duplications.</title>
        <authorList>
            <person name="Yu J."/>
            <person name="Wang J."/>
            <person name="Lin W."/>
            <person name="Li S."/>
            <person name="Li H."/>
            <person name="Zhou J."/>
            <person name="Ni P."/>
            <person name="Dong W."/>
            <person name="Hu S."/>
            <person name="Zeng C."/>
            <person name="Zhang J."/>
            <person name="Zhang Y."/>
            <person name="Li R."/>
            <person name="Xu Z."/>
            <person name="Li S."/>
            <person name="Li X."/>
            <person name="Zheng H."/>
            <person name="Cong L."/>
            <person name="Lin L."/>
            <person name="Yin J."/>
            <person name="Geng J."/>
            <person name="Li G."/>
            <person name="Shi J."/>
            <person name="Liu J."/>
            <person name="Lv H."/>
            <person name="Li J."/>
            <person name="Wang J."/>
            <person name="Deng Y."/>
            <person name="Ran L."/>
            <person name="Shi X."/>
            <person name="Wang X."/>
            <person name="Wu Q."/>
            <person name="Li C."/>
            <person name="Ren X."/>
            <person name="Wang J."/>
            <person name="Wang X."/>
            <person name="Li D."/>
            <person name="Liu D."/>
            <person name="Zhang X."/>
            <person name="Ji Z."/>
            <person name="Zhao W."/>
            <person name="Sun Y."/>
            <person name="Zhang Z."/>
            <person name="Bao J."/>
            <person name="Han Y."/>
            <person name="Dong L."/>
            <person name="Ji J."/>
            <person name="Chen P."/>
            <person name="Wu S."/>
            <person name="Liu J."/>
            <person name="Xiao Y."/>
            <person name="Bu D."/>
            <person name="Tan J."/>
            <person name="Yang L."/>
            <person name="Ye C."/>
            <person name="Zhang J."/>
            <person name="Xu J."/>
            <person name="Zhou Y."/>
            <person name="Yu Y."/>
            <person name="Zhang B."/>
            <person name="Zhuang S."/>
            <person name="Wei H."/>
            <person name="Liu B."/>
            <person name="Lei M."/>
            <person name="Yu H."/>
            <person name="Li Y."/>
            <person name="Xu H."/>
            <person name="Wei S."/>
            <person name="He X."/>
            <person name="Fang L."/>
            <person name="Zhang Z."/>
            <person name="Zhang Y."/>
            <person name="Huang X."/>
            <person name="Su Z."/>
            <person name="Tong W."/>
            <person name="Li J."/>
            <person name="Tong Z."/>
            <person name="Li S."/>
            <person name="Ye J."/>
            <person name="Wang L."/>
            <person name="Fang L."/>
            <person name="Lei T."/>
            <person name="Chen C."/>
            <person name="Chen H."/>
            <person name="Xu Z."/>
            <person name="Li H."/>
            <person name="Huang H."/>
            <person name="Zhang F."/>
            <person name="Xu H."/>
            <person name="Li N."/>
            <person name="Zhao C."/>
            <person name="Li S."/>
            <person name="Dong L."/>
            <person name="Huang Y."/>
            <person name="Li L."/>
            <person name="Xi Y."/>
            <person name="Qi Q."/>
            <person name="Li W."/>
            <person name="Zhang B."/>
            <person name="Hu W."/>
            <person name="Zhang Y."/>
            <person name="Tian X."/>
            <person name="Jiao Y."/>
            <person name="Liang X."/>
            <person name="Jin J."/>
            <person name="Gao L."/>
            <person name="Zheng W."/>
            <person name="Hao B."/>
            <person name="Liu S."/>
            <person name="Wang W."/>
            <person name="Yuan L."/>
            <person name="Cao M."/>
            <person name="McDermott J."/>
            <person name="Samudrala R."/>
            <person name="Wang J."/>
            <person name="Wong G.K."/>
            <person name="Yang H."/>
        </authorList>
    </citation>
    <scope>NUCLEOTIDE SEQUENCE [LARGE SCALE GENOMIC DNA]</scope>
</reference>
<keyword evidence="12 14" id="KW-0472">Membrane</keyword>
<dbReference type="Proteomes" id="UP000007752">
    <property type="component" value="Chromosome 12"/>
</dbReference>
<keyword evidence="11" id="KW-0560">Oxidoreductase</keyword>
<keyword evidence="3" id="KW-0575">Peroxidase</keyword>
<dbReference type="SMART" id="SM00054">
    <property type="entry name" value="EFh"/>
    <property type="match status" value="1"/>
</dbReference>
<dbReference type="InterPro" id="IPR002048">
    <property type="entry name" value="EF_hand_dom"/>
</dbReference>
<feature type="transmembrane region" description="Helical" evidence="14">
    <location>
        <begin position="559"/>
        <end position="583"/>
    </location>
</feature>
<dbReference type="InterPro" id="IPR013112">
    <property type="entry name" value="FAD-bd_8"/>
</dbReference>
<dbReference type="GO" id="GO:0050664">
    <property type="term" value="F:oxidoreductase activity, acting on NAD(P)H, oxygen as acceptor"/>
    <property type="evidence" value="ECO:0007669"/>
    <property type="project" value="InterPro"/>
</dbReference>
<feature type="transmembrane region" description="Helical" evidence="14">
    <location>
        <begin position="519"/>
        <end position="539"/>
    </location>
</feature>
<evidence type="ECO:0000313" key="16">
    <source>
        <dbReference type="EMBL" id="EAZ20766.1"/>
    </source>
</evidence>
<keyword evidence="7" id="KW-0274">FAD</keyword>
<keyword evidence="6" id="KW-0479">Metal-binding</keyword>
<dbReference type="InterPro" id="IPR013130">
    <property type="entry name" value="Fe3_Rdtase_TM_dom"/>
</dbReference>
<evidence type="ECO:0000256" key="13">
    <source>
        <dbReference type="SAM" id="MobiDB-lite"/>
    </source>
</evidence>
<keyword evidence="5 14" id="KW-0812">Transmembrane</keyword>
<sequence>MASREESGNGGGGGATPAADYRSSDSRSSSRRSTRFKEDNEYVEITLDVKGDDTVAIQSIRNGADMPEVALLARGLAQQPPPSAAPGPGGLSSRLKAVRTELRRIASWKFPSGVLSGGGGGGDAPGNGNDRRPRLDRSMTGAARALRGLQFLNSSAVTNGWPEVEKRFERLAVDGFLLRSRFGQCIGMVGSEEFAVQIFDSLARRRGITAQLLTKDQLREFWEQLSDPGFDAKLQTFFDMVDKNADGQITEEELKEVLTLTASANKLSKILERVDEYTALIMEELDPDQLGYIDSTRVAVSAILNSDTVHGHLPFPKISNLESLLLLPPSQAPSKLVTHSSNISQLISQKLVPTHDRNPLRRGLRRLSYFMEDNWKRVWVMALWLAINAGLFTWKFMAYKRHPTFDVMGYCVCVAKGGAETTKFNMALILLPVCRNTITWLRSRTKLGAVIPFNDNINFHKVVAGGVVVGVALHGVTHLTCDFPRLLHASDAAYEPMKKYFGQTRIPDYWWFVRGVEGITGVIMVVLMAIAYTLAHPWFRRSKLSDSNPLKRLSGFNMFWYSHHLFVIVYIAFVVHGVCLYINRTWWKQTTWMYLAIPILLYAGERIFRALRSHGFTTVRIEKVAIYPGNVIAIHMTKPHGFKYKSGQYIYVNCGEICRPPMNGQSGLLRADCMSMEHHSRFPKLLIDGPYGAPAQDYWKYDVLLLIGLGIGATPLISIVKDVLNHIYDDPESAASPHTTNGGGAAAAARRAFMTKRVYFYWCTREEGSFEWFRGVMNEVADRDAGRELIELHNHCTSVYEEGDARSALVTMLPGAPPRQERRGRGVPGRGCAPTSRARAGATCSSRVAVNHQGQRVGVFFCGDQALTPELRRLAQDFSHKTTTKFVFHKENF</sequence>
<evidence type="ECO:0000256" key="1">
    <source>
        <dbReference type="ARBA" id="ARBA00004141"/>
    </source>
</evidence>
<dbReference type="PROSITE" id="PS50222">
    <property type="entry name" value="EF_HAND_2"/>
    <property type="match status" value="1"/>
</dbReference>
<evidence type="ECO:0000256" key="14">
    <source>
        <dbReference type="SAM" id="Phobius"/>
    </source>
</evidence>
<dbReference type="InterPro" id="IPR018247">
    <property type="entry name" value="EF_Hand_1_Ca_BS"/>
</dbReference>
<dbReference type="InterPro" id="IPR050369">
    <property type="entry name" value="RBOH/FRE"/>
</dbReference>
<keyword evidence="10 14" id="KW-1133">Transmembrane helix</keyword>
<dbReference type="Pfam" id="PF01794">
    <property type="entry name" value="Ferric_reduct"/>
    <property type="match status" value="1"/>
</dbReference>
<evidence type="ECO:0000256" key="5">
    <source>
        <dbReference type="ARBA" id="ARBA00022692"/>
    </source>
</evidence>
<evidence type="ECO:0000259" key="15">
    <source>
        <dbReference type="PROSITE" id="PS50222"/>
    </source>
</evidence>
<feature type="compositionally biased region" description="Gly residues" evidence="13">
    <location>
        <begin position="116"/>
        <end position="125"/>
    </location>
</feature>
<dbReference type="SUPFAM" id="SSF47473">
    <property type="entry name" value="EF-hand"/>
    <property type="match status" value="1"/>
</dbReference>
<dbReference type="GO" id="GO:0005509">
    <property type="term" value="F:calcium ion binding"/>
    <property type="evidence" value="ECO:0007669"/>
    <property type="project" value="InterPro"/>
</dbReference>
<dbReference type="PeroxiBase" id="5566">
    <property type="entry name" value="OsRboh09"/>
</dbReference>
<dbReference type="InterPro" id="IPR011992">
    <property type="entry name" value="EF-hand-dom_pair"/>
</dbReference>
<dbReference type="Pfam" id="PF08030">
    <property type="entry name" value="NAD_binding_6"/>
    <property type="match status" value="1"/>
</dbReference>
<dbReference type="PANTHER" id="PTHR11972:SF61">
    <property type="entry name" value="OS12G0541300 PROTEIN"/>
    <property type="match status" value="1"/>
</dbReference>
<dbReference type="PRINTS" id="PR00466">
    <property type="entry name" value="GP91PHOX"/>
</dbReference>
<dbReference type="AlphaFoldDB" id="A3CI53"/>
<evidence type="ECO:0000256" key="10">
    <source>
        <dbReference type="ARBA" id="ARBA00022989"/>
    </source>
</evidence>
<dbReference type="Gene3D" id="1.10.238.10">
    <property type="entry name" value="EF-hand"/>
    <property type="match status" value="1"/>
</dbReference>
<dbReference type="FunFam" id="1.10.238.10:FF:000049">
    <property type="entry name" value="Respiratory burst oxidase homolog A"/>
    <property type="match status" value="1"/>
</dbReference>
<gene>
    <name evidence="16" type="ORF">OsJ_36390</name>
</gene>
<name>A3CI53_ORYSJ</name>
<dbReference type="CDD" id="cd06186">
    <property type="entry name" value="NOX_Duox_like_FAD_NADP"/>
    <property type="match status" value="1"/>
</dbReference>
<evidence type="ECO:0000256" key="2">
    <source>
        <dbReference type="ARBA" id="ARBA00007975"/>
    </source>
</evidence>
<reference evidence="16" key="2">
    <citation type="submission" date="2008-12" db="EMBL/GenBank/DDBJ databases">
        <title>Improved gene annotation of the rice (Oryza sativa) genomes.</title>
        <authorList>
            <person name="Wang J."/>
            <person name="Li R."/>
            <person name="Fan W."/>
            <person name="Huang Q."/>
            <person name="Zhang J."/>
            <person name="Zhou Y."/>
            <person name="Hu Y."/>
            <person name="Zi S."/>
            <person name="Li J."/>
            <person name="Ni P."/>
            <person name="Zheng H."/>
            <person name="Zhang Y."/>
            <person name="Zhao M."/>
            <person name="Hao Q."/>
            <person name="McDermott J."/>
            <person name="Samudrala R."/>
            <person name="Kristiansen K."/>
            <person name="Wong G.K.-S."/>
        </authorList>
    </citation>
    <scope>NUCLEOTIDE SEQUENCE</scope>
</reference>
<feature type="transmembrane region" description="Helical" evidence="14">
    <location>
        <begin position="378"/>
        <end position="398"/>
    </location>
</feature>
<dbReference type="PANTHER" id="PTHR11972">
    <property type="entry name" value="NADPH OXIDASE"/>
    <property type="match status" value="1"/>
</dbReference>
<evidence type="ECO:0000256" key="3">
    <source>
        <dbReference type="ARBA" id="ARBA00022559"/>
    </source>
</evidence>
<protein>
    <recommendedName>
        <fullName evidence="15">EF-hand domain-containing protein</fullName>
    </recommendedName>
</protein>
<evidence type="ECO:0000256" key="12">
    <source>
        <dbReference type="ARBA" id="ARBA00023136"/>
    </source>
</evidence>
<evidence type="ECO:0000256" key="4">
    <source>
        <dbReference type="ARBA" id="ARBA00022630"/>
    </source>
</evidence>
<evidence type="ECO:0000256" key="7">
    <source>
        <dbReference type="ARBA" id="ARBA00022827"/>
    </source>
</evidence>
<dbReference type="Pfam" id="PF08022">
    <property type="entry name" value="FAD_binding_8"/>
    <property type="match status" value="1"/>
</dbReference>
<dbReference type="Pfam" id="PF08414">
    <property type="entry name" value="NADPH_Ox"/>
    <property type="match status" value="1"/>
</dbReference>
<feature type="region of interest" description="Disordered" evidence="13">
    <location>
        <begin position="116"/>
        <end position="135"/>
    </location>
</feature>
<evidence type="ECO:0000256" key="11">
    <source>
        <dbReference type="ARBA" id="ARBA00023002"/>
    </source>
</evidence>
<dbReference type="SUPFAM" id="SSF52343">
    <property type="entry name" value="Ferredoxin reductase-like, C-terminal NADP-linked domain"/>
    <property type="match status" value="1"/>
</dbReference>
<dbReference type="InterPro" id="IPR039261">
    <property type="entry name" value="FNR_nucleotide-bd"/>
</dbReference>
<organism evidence="16">
    <name type="scientific">Oryza sativa subsp. japonica</name>
    <name type="common">Rice</name>
    <dbReference type="NCBI Taxonomy" id="39947"/>
    <lineage>
        <taxon>Eukaryota</taxon>
        <taxon>Viridiplantae</taxon>
        <taxon>Streptophyta</taxon>
        <taxon>Embryophyta</taxon>
        <taxon>Tracheophyta</taxon>
        <taxon>Spermatophyta</taxon>
        <taxon>Magnoliopsida</taxon>
        <taxon>Liliopsida</taxon>
        <taxon>Poales</taxon>
        <taxon>Poaceae</taxon>
        <taxon>BOP clade</taxon>
        <taxon>Oryzoideae</taxon>
        <taxon>Oryzeae</taxon>
        <taxon>Oryzinae</taxon>
        <taxon>Oryza</taxon>
        <taxon>Oryza sativa</taxon>
    </lineage>
</organism>
<comment type="subcellular location">
    <subcellularLocation>
        <location evidence="1">Membrane</location>
        <topology evidence="1">Multi-pass membrane protein</topology>
    </subcellularLocation>
</comment>
<feature type="region of interest" description="Disordered" evidence="13">
    <location>
        <begin position="1"/>
        <end position="41"/>
    </location>
</feature>
<dbReference type="GO" id="GO:0016020">
    <property type="term" value="C:membrane"/>
    <property type="evidence" value="ECO:0007669"/>
    <property type="project" value="UniProtKB-SubCell"/>
</dbReference>
<accession>A3CI53</accession>
<feature type="domain" description="EF-hand" evidence="15">
    <location>
        <begin position="229"/>
        <end position="264"/>
    </location>
</feature>
<keyword evidence="8" id="KW-0106">Calcium</keyword>